<protein>
    <recommendedName>
        <fullName evidence="4">Histidine utilization repressor</fullName>
    </recommendedName>
</protein>
<dbReference type="InterPro" id="IPR036390">
    <property type="entry name" value="WH_DNA-bd_sf"/>
</dbReference>
<dbReference type="EMBL" id="JALDYZ010000001">
    <property type="protein sequence ID" value="MDI7920767.1"/>
    <property type="molecule type" value="Genomic_DNA"/>
</dbReference>
<evidence type="ECO:0000313" key="7">
    <source>
        <dbReference type="Proteomes" id="UP001161580"/>
    </source>
</evidence>
<evidence type="ECO:0000259" key="5">
    <source>
        <dbReference type="PROSITE" id="PS50949"/>
    </source>
</evidence>
<dbReference type="RefSeq" id="WP_311785271.1">
    <property type="nucleotide sequence ID" value="NZ_JALDYY010000001.1"/>
</dbReference>
<dbReference type="NCBIfam" id="TIGR02018">
    <property type="entry name" value="his_ut_repres"/>
    <property type="match status" value="1"/>
</dbReference>
<dbReference type="Gene3D" id="3.40.1410.10">
    <property type="entry name" value="Chorismate lyase-like"/>
    <property type="match status" value="1"/>
</dbReference>
<feature type="domain" description="HTH gntR-type" evidence="5">
    <location>
        <begin position="17"/>
        <end position="85"/>
    </location>
</feature>
<dbReference type="InterPro" id="IPR036388">
    <property type="entry name" value="WH-like_DNA-bd_sf"/>
</dbReference>
<proteinExistence type="predicted"/>
<sequence length="249" mass="27874">MSKRDTIAVDVPNAKALSLHERILQDLEANIVSGRWPPGHRIPYEHELTDQYQCSRMTVNKAVTQLMRSGLVQRRRKSGTYVTFPKGQSAVLEIQDIPLEVEARGQAYRYELLGRSEGEATEADRRALPVERGDTVLKLQSRHFAGNRPFCLEDRMINLAAVPDASGEAFDTVAPGHWLLEQVPWSAAENRIRAIAANVATAKLLDIKAGDPCLVIERRTWSGDSHITHVLLTYPGDYHELVAQFTPAR</sequence>
<evidence type="ECO:0000256" key="1">
    <source>
        <dbReference type="ARBA" id="ARBA00023015"/>
    </source>
</evidence>
<name>A0AAE3Q7P6_9HYPH</name>
<organism evidence="6 7">
    <name type="scientific">Ferirhizobium litorale</name>
    <dbReference type="NCBI Taxonomy" id="2927786"/>
    <lineage>
        <taxon>Bacteria</taxon>
        <taxon>Pseudomonadati</taxon>
        <taxon>Pseudomonadota</taxon>
        <taxon>Alphaproteobacteria</taxon>
        <taxon>Hyphomicrobiales</taxon>
        <taxon>Rhizobiaceae</taxon>
        <taxon>Ferirhizobium</taxon>
    </lineage>
</organism>
<dbReference type="InterPro" id="IPR050679">
    <property type="entry name" value="Bact_HTH_transcr_reg"/>
</dbReference>
<keyword evidence="3" id="KW-0804">Transcription</keyword>
<dbReference type="PRINTS" id="PR00035">
    <property type="entry name" value="HTHGNTR"/>
</dbReference>
<evidence type="ECO:0000313" key="6">
    <source>
        <dbReference type="EMBL" id="MDI7920767.1"/>
    </source>
</evidence>
<keyword evidence="1" id="KW-0805">Transcription regulation</keyword>
<dbReference type="SMART" id="SM00866">
    <property type="entry name" value="UTRA"/>
    <property type="match status" value="1"/>
</dbReference>
<dbReference type="Pfam" id="PF07702">
    <property type="entry name" value="UTRA"/>
    <property type="match status" value="1"/>
</dbReference>
<evidence type="ECO:0000256" key="3">
    <source>
        <dbReference type="ARBA" id="ARBA00023163"/>
    </source>
</evidence>
<reference evidence="6" key="1">
    <citation type="submission" date="2022-03" db="EMBL/GenBank/DDBJ databases">
        <title>Fererhizobium litorale gen. nov., sp. nov., isolated from sandy sediments of the Sea of Japan seashore.</title>
        <authorList>
            <person name="Romanenko L."/>
            <person name="Kurilenko V."/>
            <person name="Otstavnykh N."/>
            <person name="Svetashev V."/>
            <person name="Tekutyeva L."/>
            <person name="Isaeva M."/>
            <person name="Mikhailov V."/>
        </authorList>
    </citation>
    <scope>NUCLEOTIDE SEQUENCE</scope>
    <source>
        <strain evidence="6">KMM 9576</strain>
    </source>
</reference>
<dbReference type="SMART" id="SM00345">
    <property type="entry name" value="HTH_GNTR"/>
    <property type="match status" value="1"/>
</dbReference>
<dbReference type="PANTHER" id="PTHR44846:SF16">
    <property type="entry name" value="TRANSCRIPTIONAL REGULATOR PHNF-RELATED"/>
    <property type="match status" value="1"/>
</dbReference>
<dbReference type="CDD" id="cd07377">
    <property type="entry name" value="WHTH_GntR"/>
    <property type="match status" value="1"/>
</dbReference>
<evidence type="ECO:0000256" key="2">
    <source>
        <dbReference type="ARBA" id="ARBA00023125"/>
    </source>
</evidence>
<accession>A0AAE3Q7P6</accession>
<dbReference type="GO" id="GO:0006547">
    <property type="term" value="P:L-histidine metabolic process"/>
    <property type="evidence" value="ECO:0007669"/>
    <property type="project" value="UniProtKB-UniRule"/>
</dbReference>
<evidence type="ECO:0000256" key="4">
    <source>
        <dbReference type="NCBIfam" id="TIGR02018"/>
    </source>
</evidence>
<dbReference type="PROSITE" id="PS50949">
    <property type="entry name" value="HTH_GNTR"/>
    <property type="match status" value="1"/>
</dbReference>
<gene>
    <name evidence="6" type="primary">hutC</name>
    <name evidence="6" type="ORF">MRS75_01570</name>
</gene>
<dbReference type="GO" id="GO:0003700">
    <property type="term" value="F:DNA-binding transcription factor activity"/>
    <property type="evidence" value="ECO:0007669"/>
    <property type="project" value="UniProtKB-UniRule"/>
</dbReference>
<dbReference type="Proteomes" id="UP001161580">
    <property type="component" value="Unassembled WGS sequence"/>
</dbReference>
<dbReference type="Gene3D" id="1.10.10.10">
    <property type="entry name" value="Winged helix-like DNA-binding domain superfamily/Winged helix DNA-binding domain"/>
    <property type="match status" value="1"/>
</dbReference>
<dbReference type="Pfam" id="PF00392">
    <property type="entry name" value="GntR"/>
    <property type="match status" value="1"/>
</dbReference>
<keyword evidence="2" id="KW-0238">DNA-binding</keyword>
<comment type="caution">
    <text evidence="6">The sequence shown here is derived from an EMBL/GenBank/DDBJ whole genome shotgun (WGS) entry which is preliminary data.</text>
</comment>
<dbReference type="SUPFAM" id="SSF64288">
    <property type="entry name" value="Chorismate lyase-like"/>
    <property type="match status" value="1"/>
</dbReference>
<dbReference type="FunFam" id="1.10.10.10:FF:000079">
    <property type="entry name" value="GntR family transcriptional regulator"/>
    <property type="match status" value="1"/>
</dbReference>
<keyword evidence="7" id="KW-1185">Reference proteome</keyword>
<dbReference type="InterPro" id="IPR010248">
    <property type="entry name" value="His_ut_repres"/>
</dbReference>
<dbReference type="SUPFAM" id="SSF46785">
    <property type="entry name" value="Winged helix' DNA-binding domain"/>
    <property type="match status" value="1"/>
</dbReference>
<dbReference type="InterPro" id="IPR011663">
    <property type="entry name" value="UTRA"/>
</dbReference>
<dbReference type="GO" id="GO:0003677">
    <property type="term" value="F:DNA binding"/>
    <property type="evidence" value="ECO:0007669"/>
    <property type="project" value="UniProtKB-UniRule"/>
</dbReference>
<dbReference type="PANTHER" id="PTHR44846">
    <property type="entry name" value="MANNOSYL-D-GLYCERATE TRANSPORT/METABOLISM SYSTEM REPRESSOR MNGR-RELATED"/>
    <property type="match status" value="1"/>
</dbReference>
<dbReference type="InterPro" id="IPR000524">
    <property type="entry name" value="Tscrpt_reg_HTH_GntR"/>
</dbReference>
<dbReference type="GO" id="GO:0045892">
    <property type="term" value="P:negative regulation of DNA-templated transcription"/>
    <property type="evidence" value="ECO:0007669"/>
    <property type="project" value="UniProtKB-UniRule"/>
</dbReference>
<dbReference type="InterPro" id="IPR028978">
    <property type="entry name" value="Chorismate_lyase_/UTRA_dom_sf"/>
</dbReference>
<dbReference type="AlphaFoldDB" id="A0AAE3Q7P6"/>